<dbReference type="Proteomes" id="UP000824250">
    <property type="component" value="Unassembled WGS sequence"/>
</dbReference>
<evidence type="ECO:0000313" key="3">
    <source>
        <dbReference type="Proteomes" id="UP000824250"/>
    </source>
</evidence>
<accession>A0A9D1A5I1</accession>
<dbReference type="Pfam" id="PF02589">
    <property type="entry name" value="LUD_dom"/>
    <property type="match status" value="1"/>
</dbReference>
<name>A0A9D1A5I1_9FIRM</name>
<comment type="caution">
    <text evidence="2">The sequence shown here is derived from an EMBL/GenBank/DDBJ whole genome shotgun (WGS) entry which is preliminary data.</text>
</comment>
<dbReference type="InterPro" id="IPR037171">
    <property type="entry name" value="NagB/RpiA_transferase-like"/>
</dbReference>
<protein>
    <submittedName>
        <fullName evidence="2">Lactate utilization protein</fullName>
    </submittedName>
</protein>
<dbReference type="EMBL" id="DVGC01000062">
    <property type="protein sequence ID" value="HIR06456.1"/>
    <property type="molecule type" value="Genomic_DNA"/>
</dbReference>
<proteinExistence type="predicted"/>
<organism evidence="2 3">
    <name type="scientific">Candidatus Copromonas faecavium</name>
    <name type="common">nom. illeg.</name>
    <dbReference type="NCBI Taxonomy" id="2840740"/>
    <lineage>
        <taxon>Bacteria</taxon>
        <taxon>Bacillati</taxon>
        <taxon>Bacillota</taxon>
        <taxon>Clostridia</taxon>
        <taxon>Lachnospirales</taxon>
        <taxon>Lachnospiraceae</taxon>
        <taxon>Candidatus Copromonas (nom. illeg.)</taxon>
    </lineage>
</organism>
<reference evidence="2" key="2">
    <citation type="journal article" date="2021" name="PeerJ">
        <title>Extensive microbial diversity within the chicken gut microbiome revealed by metagenomics and culture.</title>
        <authorList>
            <person name="Gilroy R."/>
            <person name="Ravi A."/>
            <person name="Getino M."/>
            <person name="Pursley I."/>
            <person name="Horton D.L."/>
            <person name="Alikhan N.F."/>
            <person name="Baker D."/>
            <person name="Gharbi K."/>
            <person name="Hall N."/>
            <person name="Watson M."/>
            <person name="Adriaenssens E.M."/>
            <person name="Foster-Nyarko E."/>
            <person name="Jarju S."/>
            <person name="Secka A."/>
            <person name="Antonio M."/>
            <person name="Oren A."/>
            <person name="Chaudhuri R.R."/>
            <person name="La Ragione R."/>
            <person name="Hildebrand F."/>
            <person name="Pallen M.J."/>
        </authorList>
    </citation>
    <scope>NUCLEOTIDE SEQUENCE</scope>
    <source>
        <strain evidence="2">CHK180-2868</strain>
    </source>
</reference>
<dbReference type="InterPro" id="IPR024185">
    <property type="entry name" value="FTHF_cligase-like_sf"/>
</dbReference>
<reference evidence="2" key="1">
    <citation type="submission" date="2020-10" db="EMBL/GenBank/DDBJ databases">
        <authorList>
            <person name="Gilroy R."/>
        </authorList>
    </citation>
    <scope>NUCLEOTIDE SEQUENCE</scope>
    <source>
        <strain evidence="2">CHK180-2868</strain>
    </source>
</reference>
<dbReference type="SUPFAM" id="SSF100950">
    <property type="entry name" value="NagB/RpiA/CoA transferase-like"/>
    <property type="match status" value="1"/>
</dbReference>
<evidence type="ECO:0000313" key="2">
    <source>
        <dbReference type="EMBL" id="HIR06456.1"/>
    </source>
</evidence>
<dbReference type="PANTHER" id="PTHR36179:SF2">
    <property type="entry name" value="LUD DOMAIN-CONTAINING PROTEIN"/>
    <property type="match status" value="1"/>
</dbReference>
<dbReference type="InterPro" id="IPR003741">
    <property type="entry name" value="LUD_dom"/>
</dbReference>
<feature type="domain" description="LUD" evidence="1">
    <location>
        <begin position="6"/>
        <end position="156"/>
    </location>
</feature>
<dbReference type="AlphaFoldDB" id="A0A9D1A5I1"/>
<evidence type="ECO:0000259" key="1">
    <source>
        <dbReference type="Pfam" id="PF02589"/>
    </source>
</evidence>
<dbReference type="PANTHER" id="PTHR36179">
    <property type="entry name" value="LUD_DOM DOMAIN-CONTAINING PROTEIN"/>
    <property type="match status" value="1"/>
</dbReference>
<sequence>MNASVLKTNFENHEFHTSFFQTKEEAVSYLKEKIQGTTVGIGGSMTVEEMGLYEVLKESNTVYWHWKQDAPDTRLKARDAEVYLLSANAAAETGELVNIDGSGNRLSASVFGPKKVYYVIGKNKITPDLASAIQRAKEVAAVENAKRFQAEPESICRAMLILSRPCNGMEVELLFIEEELGY</sequence>
<gene>
    <name evidence="2" type="ORF">IAB28_10920</name>
</gene>
<dbReference type="Gene3D" id="3.40.50.10420">
    <property type="entry name" value="NagB/RpiA/CoA transferase-like"/>
    <property type="match status" value="1"/>
</dbReference>